<dbReference type="GO" id="GO:0006397">
    <property type="term" value="P:mRNA processing"/>
    <property type="evidence" value="ECO:0007669"/>
    <property type="project" value="UniProtKB-KW"/>
</dbReference>
<gene>
    <name evidence="7" type="ORF">DM02DRAFT_612102</name>
</gene>
<comment type="similarity">
    <text evidence="2">Belongs to the FIP1 family.</text>
</comment>
<dbReference type="InterPro" id="IPR007854">
    <property type="entry name" value="Fip1_dom"/>
</dbReference>
<feature type="compositionally biased region" description="Polar residues" evidence="5">
    <location>
        <begin position="74"/>
        <end position="85"/>
    </location>
</feature>
<dbReference type="InterPro" id="IPR051187">
    <property type="entry name" value="Pre-mRNA_3'-end_processing_reg"/>
</dbReference>
<keyword evidence="3" id="KW-0507">mRNA processing</keyword>
<dbReference type="EMBL" id="KZ805329">
    <property type="protein sequence ID" value="PVI03635.1"/>
    <property type="molecule type" value="Genomic_DNA"/>
</dbReference>
<reference evidence="7 8" key="1">
    <citation type="journal article" date="2018" name="Sci. Rep.">
        <title>Comparative genomics provides insights into the lifestyle and reveals functional heterogeneity of dark septate endophytic fungi.</title>
        <authorList>
            <person name="Knapp D.G."/>
            <person name="Nemeth J.B."/>
            <person name="Barry K."/>
            <person name="Hainaut M."/>
            <person name="Henrissat B."/>
            <person name="Johnson J."/>
            <person name="Kuo A."/>
            <person name="Lim J.H.P."/>
            <person name="Lipzen A."/>
            <person name="Nolan M."/>
            <person name="Ohm R.A."/>
            <person name="Tamas L."/>
            <person name="Grigoriev I.V."/>
            <person name="Spatafora J.W."/>
            <person name="Nagy L.G."/>
            <person name="Kovacs G.M."/>
        </authorList>
    </citation>
    <scope>NUCLEOTIDE SEQUENCE [LARGE SCALE GENOMIC DNA]</scope>
    <source>
        <strain evidence="7 8">DSE2036</strain>
    </source>
</reference>
<dbReference type="OrthoDB" id="1917198at2759"/>
<dbReference type="GO" id="GO:0005847">
    <property type="term" value="C:mRNA cleavage and polyadenylation specificity factor complex"/>
    <property type="evidence" value="ECO:0007669"/>
    <property type="project" value="TreeGrafter"/>
</dbReference>
<evidence type="ECO:0000313" key="8">
    <source>
        <dbReference type="Proteomes" id="UP000244855"/>
    </source>
</evidence>
<proteinExistence type="inferred from homology"/>
<dbReference type="PANTHER" id="PTHR13484">
    <property type="entry name" value="FIP1-LIKE 1 PROTEIN"/>
    <property type="match status" value="1"/>
</dbReference>
<dbReference type="Pfam" id="PF05182">
    <property type="entry name" value="Fip1"/>
    <property type="match status" value="1"/>
</dbReference>
<evidence type="ECO:0000256" key="3">
    <source>
        <dbReference type="ARBA" id="ARBA00022664"/>
    </source>
</evidence>
<dbReference type="STRING" id="97972.A0A2V1E2I1"/>
<evidence type="ECO:0000256" key="1">
    <source>
        <dbReference type="ARBA" id="ARBA00004123"/>
    </source>
</evidence>
<feature type="region of interest" description="Disordered" evidence="5">
    <location>
        <begin position="225"/>
        <end position="284"/>
    </location>
</feature>
<feature type="compositionally biased region" description="Acidic residues" evidence="5">
    <location>
        <begin position="34"/>
        <end position="63"/>
    </location>
</feature>
<feature type="compositionally biased region" description="Gly residues" evidence="5">
    <location>
        <begin position="229"/>
        <end position="257"/>
    </location>
</feature>
<feature type="compositionally biased region" description="Low complexity" evidence="5">
    <location>
        <begin position="11"/>
        <end position="27"/>
    </location>
</feature>
<organism evidence="7 8">
    <name type="scientific">Periconia macrospinosa</name>
    <dbReference type="NCBI Taxonomy" id="97972"/>
    <lineage>
        <taxon>Eukaryota</taxon>
        <taxon>Fungi</taxon>
        <taxon>Dikarya</taxon>
        <taxon>Ascomycota</taxon>
        <taxon>Pezizomycotina</taxon>
        <taxon>Dothideomycetes</taxon>
        <taxon>Pleosporomycetidae</taxon>
        <taxon>Pleosporales</taxon>
        <taxon>Massarineae</taxon>
        <taxon>Periconiaceae</taxon>
        <taxon>Periconia</taxon>
    </lineage>
</organism>
<protein>
    <recommendedName>
        <fullName evidence="6">Pre-mRNA polyadenylation factor Fip1 domain-containing protein</fullName>
    </recommendedName>
</protein>
<name>A0A2V1E2I1_9PLEO</name>
<dbReference type="PANTHER" id="PTHR13484:SF0">
    <property type="entry name" value="PRE-MRNA 3'-END-PROCESSING FACTOR FIP1"/>
    <property type="match status" value="1"/>
</dbReference>
<comment type="subcellular location">
    <subcellularLocation>
        <location evidence="1">Nucleus</location>
    </subcellularLocation>
</comment>
<feature type="region of interest" description="Disordered" evidence="5">
    <location>
        <begin position="315"/>
        <end position="348"/>
    </location>
</feature>
<keyword evidence="8" id="KW-1185">Reference proteome</keyword>
<feature type="compositionally biased region" description="Gly residues" evidence="5">
    <location>
        <begin position="266"/>
        <end position="279"/>
    </location>
</feature>
<dbReference type="AlphaFoldDB" id="A0A2V1E2I1"/>
<keyword evidence="4" id="KW-0539">Nucleus</keyword>
<feature type="domain" description="Pre-mRNA polyadenylation factor Fip1" evidence="6">
    <location>
        <begin position="164"/>
        <end position="206"/>
    </location>
</feature>
<feature type="compositionally biased region" description="Polar residues" evidence="5">
    <location>
        <begin position="95"/>
        <end position="113"/>
    </location>
</feature>
<evidence type="ECO:0000256" key="5">
    <source>
        <dbReference type="SAM" id="MobiDB-lite"/>
    </source>
</evidence>
<evidence type="ECO:0000259" key="6">
    <source>
        <dbReference type="Pfam" id="PF05182"/>
    </source>
</evidence>
<accession>A0A2V1E2I1</accession>
<feature type="region of interest" description="Disordered" evidence="5">
    <location>
        <begin position="1"/>
        <end position="135"/>
    </location>
</feature>
<evidence type="ECO:0000256" key="2">
    <source>
        <dbReference type="ARBA" id="ARBA00007459"/>
    </source>
</evidence>
<evidence type="ECO:0000256" key="4">
    <source>
        <dbReference type="ARBA" id="ARBA00023242"/>
    </source>
</evidence>
<sequence>MDEEDDDLYGPSETTTPAPGAPTQPKTEPIQDGDASEGDEPMDEGLESGEETDESDDSDDLEIIIDRPDAPKPNISQQQHSTPSESKAIKIEAPPQSQQHQPGTTPIPASSATPGIGASTGIKPTAPSHQGQPGTAFPAIKSSTINVDANPIYPPLDKPILAVDMDADLAEHTKPWRLPGADQSDYFNYGFDEFTWEMYRQRQSAMANTLTQQKAETAQLQSFFDPRMMGGGGGGGGNAGGAGGNPPTGPSGAGGNGVPPNAPTGPSGGGAGAGAGMPGMPGMNEDMMQQMVQQMMSQGMDPGSMDFNTFAQMMGGAGFPGAEQQQYPQGPAGRGGGGARRGGRGRGW</sequence>
<dbReference type="Proteomes" id="UP000244855">
    <property type="component" value="Unassembled WGS sequence"/>
</dbReference>
<evidence type="ECO:0000313" key="7">
    <source>
        <dbReference type="EMBL" id="PVI03635.1"/>
    </source>
</evidence>